<feature type="region of interest" description="Disordered" evidence="1">
    <location>
        <begin position="475"/>
        <end position="543"/>
    </location>
</feature>
<dbReference type="Pfam" id="PF00378">
    <property type="entry name" value="ECH_1"/>
    <property type="match status" value="1"/>
</dbReference>
<dbReference type="EMBL" id="VVIM01000010">
    <property type="protein sequence ID" value="KAB0792204.1"/>
    <property type="molecule type" value="Genomic_DNA"/>
</dbReference>
<feature type="region of interest" description="Disordered" evidence="1">
    <location>
        <begin position="294"/>
        <end position="362"/>
    </location>
</feature>
<reference evidence="2" key="1">
    <citation type="journal article" date="2016" name="Sci. Rep.">
        <title>Molecular characterization of firefly nuptial gifts: a multi-omics approach sheds light on postcopulatory sexual selection.</title>
        <authorList>
            <person name="Al-Wathiqui N."/>
            <person name="Fallon T.R."/>
            <person name="South A."/>
            <person name="Weng J.K."/>
            <person name="Lewis S.M."/>
        </authorList>
    </citation>
    <scope>NUCLEOTIDE SEQUENCE</scope>
</reference>
<dbReference type="AlphaFoldDB" id="A0A1Y1M661"/>
<feature type="region of interest" description="Disordered" evidence="1">
    <location>
        <begin position="378"/>
        <end position="462"/>
    </location>
</feature>
<feature type="compositionally biased region" description="Low complexity" evidence="1">
    <location>
        <begin position="307"/>
        <end position="331"/>
    </location>
</feature>
<dbReference type="OrthoDB" id="6357915at2759"/>
<proteinExistence type="predicted"/>
<name>A0A1Y1M661_PHOPY</name>
<feature type="compositionally biased region" description="Basic and acidic residues" evidence="1">
    <location>
        <begin position="788"/>
        <end position="809"/>
    </location>
</feature>
<protein>
    <submittedName>
        <fullName evidence="2">Uncharacterized protein</fullName>
    </submittedName>
</protein>
<dbReference type="SUPFAM" id="SSF52096">
    <property type="entry name" value="ClpP/crotonase"/>
    <property type="match status" value="1"/>
</dbReference>
<evidence type="ECO:0000313" key="4">
    <source>
        <dbReference type="Proteomes" id="UP000327044"/>
    </source>
</evidence>
<feature type="region of interest" description="Disordered" evidence="1">
    <location>
        <begin position="599"/>
        <end position="635"/>
    </location>
</feature>
<dbReference type="Proteomes" id="UP000327044">
    <property type="component" value="Unassembled WGS sequence"/>
</dbReference>
<dbReference type="InterPro" id="IPR029045">
    <property type="entry name" value="ClpP/crotonase-like_dom_sf"/>
</dbReference>
<feature type="compositionally biased region" description="Low complexity" evidence="1">
    <location>
        <begin position="747"/>
        <end position="759"/>
    </location>
</feature>
<feature type="compositionally biased region" description="Low complexity" evidence="1">
    <location>
        <begin position="91"/>
        <end position="106"/>
    </location>
</feature>
<feature type="region of interest" description="Disordered" evidence="1">
    <location>
        <begin position="84"/>
        <end position="106"/>
    </location>
</feature>
<feature type="compositionally biased region" description="Basic and acidic residues" evidence="1">
    <location>
        <begin position="378"/>
        <end position="403"/>
    </location>
</feature>
<evidence type="ECO:0000256" key="1">
    <source>
        <dbReference type="SAM" id="MobiDB-lite"/>
    </source>
</evidence>
<gene>
    <name evidence="3" type="ORF">PPYR_14163</name>
</gene>
<feature type="compositionally biased region" description="Basic residues" evidence="1">
    <location>
        <begin position="496"/>
        <end position="507"/>
    </location>
</feature>
<sequence length="1092" mass="119888">MKMEVAPQEEPLHDNNTEDAVASNENGVGDEIQPDVAAKEAVVEEPVEHAVSKAEEEEQALKEGGEVGTVEEVAVVPEVADPLTVEESVETEPVVKSQPEVEPAQQVDEVAVEETVAAPETEGHVTEECMEAAPVEQDEIPTLEQVVVEEAPPTELTLAEEPADDCTDKVNGMPVLISEEEAAKNGAEATKSNEDDLESEEADESHPSEAKETTIPPHILGHSLEVDDEIRNGKVRKPRLGVKIPYRNLTSQIVSKQEIAEEIMERSRIRNLTAEAPEGGDIFFTKKLTKRLATKIAPTPKGQSSASVKVEGSQKSGSSSSSSPKVSTPSKKVTDSGTKKTGETTAKKVMDTSAKINDNSDLIAILEGDDDWDLMRLKSKPLEKRTPEWERETALKQLRELPKHRGYSKSSSKSSPEKSKPPPSVEAAEEDPLQADDNQEPKFSMGLVTKTYTRKRKSSEDIKLLAATILQSQKKIISEKEKKPSSSAPNSDKVSSHSKPRTYSHKSTKNEMPSLKKESASAPVTPKHSTVPPTLTPNVDASEIPDNLQPQVIVAKVAIETKTPSPAKIVKTPLSSPNTYISKSSRIVKKKKIWDPDEETTPKYFKVPNLKSPETVHSDTPKPSVLKPNNDKTPVVKKPSIKKVMMKKKKPKRLTEVDRLLMDEGAVNLLYAVKNTDEIGGEKKKKSVISLDRAQRELKNKTNEIKNDLQINSTKDSPISLRKKEGPSKTTPTKEIAASVLHRKKSTSSANSPPASPASYNQHAEASRIIRRHSSSSFSSENPEGDDSDRGIRQKSDGTRRKIRPRSERNSSTFIIQHQDGDEVESVMTSSDEKYSRFGTFKVVTFPNFVQIILEPQPTGRTTLSVDSLTELRAMLHLLSNDDECSVVLLSSSGKTFCEGLNYKELYCNNRIECMNIAENYAMSVRDFLISLAQFPKILVAGVHGNAMGLAVTMLPLFDMVFASDAAKFSVPYASLGCAAEGGVLLSAPHVMNGALASELFFGSRKLTASDALRLGLVTRTFWPEKFQDELISVLKAIADQSQQSMQAIKMQLKDHLLSDVETLLKSESSILVQHWTSKECQANFMNYGPSK</sequence>
<feature type="compositionally biased region" description="Basic and acidic residues" evidence="1">
    <location>
        <begin position="37"/>
        <end position="65"/>
    </location>
</feature>
<dbReference type="PANTHER" id="PTHR43684:SF13">
    <property type="entry name" value="CHROMODOMAIN Y-LIKE PROTEIN"/>
    <property type="match status" value="1"/>
</dbReference>
<reference evidence="3 4" key="2">
    <citation type="journal article" date="2018" name="Elife">
        <title>Firefly genomes illuminate parallel origins of bioluminescence in beetles.</title>
        <authorList>
            <person name="Fallon T.R."/>
            <person name="Lower S.E."/>
            <person name="Chang C.H."/>
            <person name="Bessho-Uehara M."/>
            <person name="Martin G.J."/>
            <person name="Bewick A.J."/>
            <person name="Behringer M."/>
            <person name="Debat H.J."/>
            <person name="Wong I."/>
            <person name="Day J.C."/>
            <person name="Suvorov A."/>
            <person name="Silva C.J."/>
            <person name="Stanger-Hall K.F."/>
            <person name="Hall D.W."/>
            <person name="Schmitz R.J."/>
            <person name="Nelson D.R."/>
            <person name="Lewis S.M."/>
            <person name="Shigenobu S."/>
            <person name="Bybee S.M."/>
            <person name="Larracuente A.M."/>
            <person name="Oba Y."/>
            <person name="Weng J.K."/>
        </authorList>
    </citation>
    <scope>NUCLEOTIDE SEQUENCE [LARGE SCALE GENOMIC DNA]</scope>
    <source>
        <strain evidence="3">1611_PpyrPB1</strain>
        <tissue evidence="3">Whole body</tissue>
    </source>
</reference>
<dbReference type="InterPro" id="IPR051053">
    <property type="entry name" value="ECH/Chromodomain_protein"/>
</dbReference>
<dbReference type="EMBL" id="GEZM01043014">
    <property type="protein sequence ID" value="JAV79386.1"/>
    <property type="molecule type" value="Transcribed_RNA"/>
</dbReference>
<feature type="region of interest" description="Disordered" evidence="1">
    <location>
        <begin position="699"/>
        <end position="828"/>
    </location>
</feature>
<feature type="compositionally biased region" description="Acidic residues" evidence="1">
    <location>
        <begin position="427"/>
        <end position="438"/>
    </location>
</feature>
<dbReference type="FunCoup" id="A0A1Y1M661">
    <property type="interactions" value="536"/>
</dbReference>
<accession>A0A1Y1M661</accession>
<feature type="compositionally biased region" description="Basic and acidic residues" evidence="1">
    <location>
        <begin position="332"/>
        <end position="350"/>
    </location>
</feature>
<keyword evidence="4" id="KW-1185">Reference proteome</keyword>
<organism evidence="2">
    <name type="scientific">Photinus pyralis</name>
    <name type="common">Common eastern firefly</name>
    <name type="synonym">Lampyris pyralis</name>
    <dbReference type="NCBI Taxonomy" id="7054"/>
    <lineage>
        <taxon>Eukaryota</taxon>
        <taxon>Metazoa</taxon>
        <taxon>Ecdysozoa</taxon>
        <taxon>Arthropoda</taxon>
        <taxon>Hexapoda</taxon>
        <taxon>Insecta</taxon>
        <taxon>Pterygota</taxon>
        <taxon>Neoptera</taxon>
        <taxon>Endopterygota</taxon>
        <taxon>Coleoptera</taxon>
        <taxon>Polyphaga</taxon>
        <taxon>Elateriformia</taxon>
        <taxon>Elateroidea</taxon>
        <taxon>Lampyridae</taxon>
        <taxon>Lampyrinae</taxon>
        <taxon>Photinus</taxon>
    </lineage>
</organism>
<feature type="region of interest" description="Disordered" evidence="1">
    <location>
        <begin position="177"/>
        <end position="226"/>
    </location>
</feature>
<feature type="compositionally biased region" description="Polar residues" evidence="1">
    <location>
        <begin position="527"/>
        <end position="539"/>
    </location>
</feature>
<reference evidence="3" key="3">
    <citation type="submission" date="2019-08" db="EMBL/GenBank/DDBJ databases">
        <authorList>
            <consortium name="Photinus pyralis genome working group"/>
            <person name="Fallon T.R."/>
            <person name="Sander Lower S.E."/>
            <person name="Weng J.-K."/>
        </authorList>
    </citation>
    <scope>NUCLEOTIDE SEQUENCE</scope>
    <source>
        <strain evidence="3">1611_PpyrPB1</strain>
        <tissue evidence="3">Whole body</tissue>
    </source>
</reference>
<dbReference type="PANTHER" id="PTHR43684">
    <property type="match status" value="1"/>
</dbReference>
<dbReference type="InParanoid" id="A0A1Y1M661"/>
<evidence type="ECO:0000313" key="3">
    <source>
        <dbReference type="EMBL" id="KAB0792204.1"/>
    </source>
</evidence>
<dbReference type="Gene3D" id="3.90.226.10">
    <property type="entry name" value="2-enoyl-CoA Hydratase, Chain A, domain 1"/>
    <property type="match status" value="1"/>
</dbReference>
<feature type="region of interest" description="Disordered" evidence="1">
    <location>
        <begin position="1"/>
        <end position="69"/>
    </location>
</feature>
<dbReference type="CDD" id="cd06558">
    <property type="entry name" value="crotonase-like"/>
    <property type="match status" value="1"/>
</dbReference>
<dbReference type="InterPro" id="IPR001753">
    <property type="entry name" value="Enoyl-CoA_hydra/iso"/>
</dbReference>
<evidence type="ECO:0000313" key="2">
    <source>
        <dbReference type="EMBL" id="JAV79386.1"/>
    </source>
</evidence>